<dbReference type="GO" id="GO:0006511">
    <property type="term" value="P:ubiquitin-dependent protein catabolic process"/>
    <property type="evidence" value="ECO:0007669"/>
    <property type="project" value="TreeGrafter"/>
</dbReference>
<dbReference type="CDD" id="cd00078">
    <property type="entry name" value="HECTc"/>
    <property type="match status" value="1"/>
</dbReference>
<name>A0A834BGI2_9CHIR</name>
<dbReference type="PROSITE" id="PS50012">
    <property type="entry name" value="RCC1_3"/>
    <property type="match status" value="5"/>
</dbReference>
<dbReference type="PANTHER" id="PTHR45622:SF11">
    <property type="entry name" value="E3 UBIQUITIN-PROTEIN LIGASE HERC6-RELATED"/>
    <property type="match status" value="1"/>
</dbReference>
<gene>
    <name evidence="7" type="ORF">HJG60_006194</name>
</gene>
<dbReference type="InterPro" id="IPR035983">
    <property type="entry name" value="Hect_E3_ubiquitin_ligase"/>
</dbReference>
<dbReference type="PROSITE" id="PS00626">
    <property type="entry name" value="RCC1_2"/>
    <property type="match status" value="5"/>
</dbReference>
<keyword evidence="1" id="KW-0808">Transferase</keyword>
<evidence type="ECO:0000256" key="3">
    <source>
        <dbReference type="ARBA" id="ARBA00022786"/>
    </source>
</evidence>
<protein>
    <submittedName>
        <fullName evidence="7">HECT and RLD domain containing E3 ubiquitin protein ligase family member 6</fullName>
    </submittedName>
</protein>
<sequence>MYFYWGARSRKLQRRAPMRGTDLRQAACGERHSLLLLSDGTVHSCGDNSRGQLGRRGVERGDHPGLIKALETLQVVLVSCGKEHSLAVCHKGRVFAWGAGSEGQLGTEEFKEIIFTPKKIKTLTDKKIIQVSCGDYHSLALSEDGQVFSWGKNSHGQLGLGREVPSQASPQRVRSLEGIPLAQVAAGGSHSFALSLSGTSFGWGNNNAGQLALTGKAPVQRYKPYSVGALKSLGVIYISCGYEHTAVLTQNGKVFTFGDNSWGQLGHSPTAKKSGPQQVERINGLVSQIDCGSYHTLAYVHTTGQVVSFGHGSSCTNSLTHPEAPMENFGISCLITADDLVDVQIKHIFAGTYANFVTTYQDTSSTDVSRKTLPEISRINQSQVEQWMAVTIGSTGHEVAKSEIRMIFSSPACLTASFLKKRESGEINSIDVDLEMASDTFQKLTKKDWISSMIMTCLKENLLRALPHASPHQEAVSIFLLLPQCPVMQDFGNSETLVVPFAQVICKMSDRSLDILRQYWASLQESTLNTLVQMLKSAVIAQLYNGTPTDQSNRNVENLLKVMKIVYKVNKANCQLPENTFNIKELSDWIPERNCHILSKFPFIFNFLSKMKLWQADSNIKKVLKKTGQMIPPGENGFLTPPLFLLKVRRSHLVEDALRQLSQAEDTDLQKELVIEFIKEIRSVGTGVKSEFFHCVFEEMTKSEYGLFIYPEEGSYMWFPVNTKFEKKRYFLFGMLCGLSLYNLNVANIPFPLALFKKLLDQNPSLEDLKELSPVLGKSLQEILNYEADDMGEALNLQFSIHWDQKDVNLTTNEITILVDQTNKKDYISKCVDYIFNTSIEDIYEEFKRGFHKVCDKEILRLFHPEELMTAIVGNTDYDWKQFEKNSKYGKGYYESHPTILMFWKAFHKLTLDEKKKFLFFLTGNDRQTVRGLQQMRIIFQCPETSSERDNPKSLVCHNILCLPEYSTMERVEEALKLVISSNRGFVTE</sequence>
<keyword evidence="3 4" id="KW-0833">Ubl conjugation pathway</keyword>
<dbReference type="SUPFAM" id="SSF50985">
    <property type="entry name" value="RCC1/BLIP-II"/>
    <property type="match status" value="1"/>
</dbReference>
<accession>A0A834BGI2</accession>
<dbReference type="GO" id="GO:0016567">
    <property type="term" value="P:protein ubiquitination"/>
    <property type="evidence" value="ECO:0007669"/>
    <property type="project" value="TreeGrafter"/>
</dbReference>
<feature type="active site" description="Glycyl thioester intermediate" evidence="4">
    <location>
        <position position="957"/>
    </location>
</feature>
<reference evidence="7 8" key="1">
    <citation type="journal article" date="2020" name="Nature">
        <title>Six reference-quality genomes reveal evolution of bat adaptations.</title>
        <authorList>
            <person name="Jebb D."/>
            <person name="Huang Z."/>
            <person name="Pippel M."/>
            <person name="Hughes G.M."/>
            <person name="Lavrichenko K."/>
            <person name="Devanna P."/>
            <person name="Winkler S."/>
            <person name="Jermiin L.S."/>
            <person name="Skirmuntt E.C."/>
            <person name="Katzourakis A."/>
            <person name="Burkitt-Gray L."/>
            <person name="Ray D.A."/>
            <person name="Sullivan K.A.M."/>
            <person name="Roscito J.G."/>
            <person name="Kirilenko B.M."/>
            <person name="Davalos L.M."/>
            <person name="Corthals A.P."/>
            <person name="Power M.L."/>
            <person name="Jones G."/>
            <person name="Ransome R.D."/>
            <person name="Dechmann D.K.N."/>
            <person name="Locatelli A.G."/>
            <person name="Puechmaille S.J."/>
            <person name="Fedrigo O."/>
            <person name="Jarvis E.D."/>
            <person name="Hiller M."/>
            <person name="Vernes S.C."/>
            <person name="Myers E.W."/>
            <person name="Teeling E.C."/>
        </authorList>
    </citation>
    <scope>NUCLEOTIDE SEQUENCE [LARGE SCALE GENOMIC DNA]</scope>
    <source>
        <strain evidence="7">Bat1K_MPI-CBG_1</strain>
    </source>
</reference>
<evidence type="ECO:0000256" key="5">
    <source>
        <dbReference type="PROSITE-ProRule" id="PRU00235"/>
    </source>
</evidence>
<dbReference type="Gene3D" id="3.30.2410.10">
    <property type="entry name" value="Hect, E3 ligase catalytic domain"/>
    <property type="match status" value="1"/>
</dbReference>
<organism evidence="7 8">
    <name type="scientific">Phyllostomus discolor</name>
    <name type="common">pale spear-nosed bat</name>
    <dbReference type="NCBI Taxonomy" id="89673"/>
    <lineage>
        <taxon>Eukaryota</taxon>
        <taxon>Metazoa</taxon>
        <taxon>Chordata</taxon>
        <taxon>Craniata</taxon>
        <taxon>Vertebrata</taxon>
        <taxon>Euteleostomi</taxon>
        <taxon>Mammalia</taxon>
        <taxon>Eutheria</taxon>
        <taxon>Laurasiatheria</taxon>
        <taxon>Chiroptera</taxon>
        <taxon>Yangochiroptera</taxon>
        <taxon>Phyllostomidae</taxon>
        <taxon>Phyllostominae</taxon>
        <taxon>Phyllostomus</taxon>
    </lineage>
</organism>
<evidence type="ECO:0000259" key="6">
    <source>
        <dbReference type="PROSITE" id="PS50237"/>
    </source>
</evidence>
<dbReference type="Pfam" id="PF00632">
    <property type="entry name" value="HECT"/>
    <property type="match status" value="1"/>
</dbReference>
<feature type="repeat" description="RCC1" evidence="5">
    <location>
        <begin position="145"/>
        <end position="197"/>
    </location>
</feature>
<dbReference type="SMART" id="SM00119">
    <property type="entry name" value="HECTc"/>
    <property type="match status" value="1"/>
</dbReference>
<dbReference type="EMBL" id="JABVXQ010000001">
    <property type="protein sequence ID" value="KAF6130389.1"/>
    <property type="molecule type" value="Genomic_DNA"/>
</dbReference>
<evidence type="ECO:0000256" key="1">
    <source>
        <dbReference type="ARBA" id="ARBA00022679"/>
    </source>
</evidence>
<dbReference type="InterPro" id="IPR000408">
    <property type="entry name" value="Reg_chr_condens"/>
</dbReference>
<dbReference type="FunFam" id="3.30.2410.10:FF:000003">
    <property type="entry name" value="probable E3 ubiquitin-protein ligase HERC4 isoform X1"/>
    <property type="match status" value="1"/>
</dbReference>
<dbReference type="SUPFAM" id="SSF56204">
    <property type="entry name" value="Hect, E3 ligase catalytic domain"/>
    <property type="match status" value="1"/>
</dbReference>
<dbReference type="Gene3D" id="3.30.2160.10">
    <property type="entry name" value="Hect, E3 ligase catalytic domain"/>
    <property type="match status" value="1"/>
</dbReference>
<dbReference type="AlphaFoldDB" id="A0A834BGI2"/>
<dbReference type="GO" id="GO:0005737">
    <property type="term" value="C:cytoplasm"/>
    <property type="evidence" value="ECO:0007669"/>
    <property type="project" value="TreeGrafter"/>
</dbReference>
<feature type="domain" description="HECT" evidence="6">
    <location>
        <begin position="665"/>
        <end position="989"/>
    </location>
</feature>
<comment type="caution">
    <text evidence="7">The sequence shown here is derived from an EMBL/GenBank/DDBJ whole genome shotgun (WGS) entry which is preliminary data.</text>
</comment>
<evidence type="ECO:0000313" key="8">
    <source>
        <dbReference type="Proteomes" id="UP000664940"/>
    </source>
</evidence>
<proteinExistence type="predicted"/>
<dbReference type="Gene3D" id="2.130.10.30">
    <property type="entry name" value="Regulator of chromosome condensation 1/beta-lactamase-inhibitor protein II"/>
    <property type="match status" value="2"/>
</dbReference>
<evidence type="ECO:0000313" key="7">
    <source>
        <dbReference type="EMBL" id="KAF6130389.1"/>
    </source>
</evidence>
<dbReference type="InterPro" id="IPR051709">
    <property type="entry name" value="Ub-ligase/GTPase-reg"/>
</dbReference>
<evidence type="ECO:0000256" key="4">
    <source>
        <dbReference type="PROSITE-ProRule" id="PRU00104"/>
    </source>
</evidence>
<dbReference type="PROSITE" id="PS50237">
    <property type="entry name" value="HECT"/>
    <property type="match status" value="1"/>
</dbReference>
<dbReference type="Proteomes" id="UP000664940">
    <property type="component" value="Unassembled WGS sequence"/>
</dbReference>
<dbReference type="InterPro" id="IPR000569">
    <property type="entry name" value="HECT_dom"/>
</dbReference>
<dbReference type="PANTHER" id="PTHR45622">
    <property type="entry name" value="UBIQUITIN-PROTEIN LIGASE E3A-RELATED"/>
    <property type="match status" value="1"/>
</dbReference>
<dbReference type="Pfam" id="PF25390">
    <property type="entry name" value="WD40_RLD"/>
    <property type="match status" value="1"/>
</dbReference>
<evidence type="ECO:0000256" key="2">
    <source>
        <dbReference type="ARBA" id="ARBA00022737"/>
    </source>
</evidence>
<dbReference type="InterPro" id="IPR058923">
    <property type="entry name" value="RCC1-like_dom"/>
</dbReference>
<feature type="repeat" description="RCC1" evidence="5">
    <location>
        <begin position="40"/>
        <end position="91"/>
    </location>
</feature>
<dbReference type="PRINTS" id="PR00633">
    <property type="entry name" value="RCCNDNSATION"/>
</dbReference>
<dbReference type="Gene3D" id="3.90.1750.10">
    <property type="entry name" value="Hect, E3 ligase catalytic domains"/>
    <property type="match status" value="1"/>
</dbReference>
<feature type="repeat" description="RCC1" evidence="5">
    <location>
        <begin position="198"/>
        <end position="251"/>
    </location>
</feature>
<dbReference type="GO" id="GO:0061630">
    <property type="term" value="F:ubiquitin protein ligase activity"/>
    <property type="evidence" value="ECO:0007669"/>
    <property type="project" value="TreeGrafter"/>
</dbReference>
<keyword evidence="2" id="KW-0677">Repeat</keyword>
<feature type="repeat" description="RCC1" evidence="5">
    <location>
        <begin position="252"/>
        <end position="302"/>
    </location>
</feature>
<dbReference type="InterPro" id="IPR009091">
    <property type="entry name" value="RCC1/BLIP-II"/>
</dbReference>
<feature type="repeat" description="RCC1" evidence="5">
    <location>
        <begin position="92"/>
        <end position="144"/>
    </location>
</feature>